<evidence type="ECO:0000256" key="1">
    <source>
        <dbReference type="ARBA" id="ARBA00010641"/>
    </source>
</evidence>
<evidence type="ECO:0000256" key="2">
    <source>
        <dbReference type="ARBA" id="ARBA00023015"/>
    </source>
</evidence>
<evidence type="ECO:0000259" key="6">
    <source>
        <dbReference type="Pfam" id="PF04542"/>
    </source>
</evidence>
<evidence type="ECO:0000259" key="7">
    <source>
        <dbReference type="Pfam" id="PF08281"/>
    </source>
</evidence>
<keyword evidence="4" id="KW-0238">DNA-binding</keyword>
<dbReference type="EMBL" id="CP012670">
    <property type="protein sequence ID" value="AUX24622.1"/>
    <property type="molecule type" value="Genomic_DNA"/>
</dbReference>
<dbReference type="InterPro" id="IPR013325">
    <property type="entry name" value="RNA_pol_sigma_r2"/>
</dbReference>
<sequence>MSIRAERDDLDEIMRRYALGEDDVFDRLYALLAPRLYRFCLRLTGGAPEADDLFQESFLRIHRARSSYMGGSSVFPWAFAIARSLHLDRLRYRRRRPEDVAPTGDPVVHGVSSGYASCPEAEVGAHEILKIVTLELNRMSELSRTAYLLLKEEGLDVSEAAAVLGTSTDVVKQRAHRAYDQIRAALRAAGWTEHCHGAT</sequence>
<feature type="domain" description="RNA polymerase sigma factor 70 region 4 type 2" evidence="7">
    <location>
        <begin position="133"/>
        <end position="179"/>
    </location>
</feature>
<dbReference type="InterPro" id="IPR014284">
    <property type="entry name" value="RNA_pol_sigma-70_dom"/>
</dbReference>
<evidence type="ECO:0000313" key="8">
    <source>
        <dbReference type="EMBL" id="AUX24622.1"/>
    </source>
</evidence>
<dbReference type="InterPro" id="IPR039425">
    <property type="entry name" value="RNA_pol_sigma-70-like"/>
</dbReference>
<keyword evidence="8" id="KW-0240">DNA-directed RNA polymerase</keyword>
<evidence type="ECO:0000313" key="9">
    <source>
        <dbReference type="Proteomes" id="UP000295781"/>
    </source>
</evidence>
<accession>A0A4V0NE18</accession>
<keyword evidence="2" id="KW-0805">Transcription regulation</keyword>
<evidence type="ECO:0000256" key="4">
    <source>
        <dbReference type="ARBA" id="ARBA00023125"/>
    </source>
</evidence>
<feature type="domain" description="RNA polymerase sigma-70 region 2" evidence="6">
    <location>
        <begin position="28"/>
        <end position="96"/>
    </location>
</feature>
<dbReference type="Gene3D" id="1.10.1740.10">
    <property type="match status" value="1"/>
</dbReference>
<dbReference type="GO" id="GO:0000428">
    <property type="term" value="C:DNA-directed RNA polymerase complex"/>
    <property type="evidence" value="ECO:0007669"/>
    <property type="project" value="UniProtKB-KW"/>
</dbReference>
<dbReference type="SUPFAM" id="SSF88659">
    <property type="entry name" value="Sigma3 and sigma4 domains of RNA polymerase sigma factors"/>
    <property type="match status" value="1"/>
</dbReference>
<dbReference type="PANTHER" id="PTHR43133:SF8">
    <property type="entry name" value="RNA POLYMERASE SIGMA FACTOR HI_1459-RELATED"/>
    <property type="match status" value="1"/>
</dbReference>
<dbReference type="InterPro" id="IPR013324">
    <property type="entry name" value="RNA_pol_sigma_r3/r4-like"/>
</dbReference>
<reference evidence="8 9" key="1">
    <citation type="submission" date="2015-09" db="EMBL/GenBank/DDBJ databases">
        <title>Sorangium comparison.</title>
        <authorList>
            <person name="Zaburannyi N."/>
            <person name="Bunk B."/>
            <person name="Overmann J."/>
            <person name="Mueller R."/>
        </authorList>
    </citation>
    <scope>NUCLEOTIDE SEQUENCE [LARGE SCALE GENOMIC DNA]</scope>
    <source>
        <strain evidence="8 9">So ceGT47</strain>
    </source>
</reference>
<dbReference type="GO" id="GO:0016987">
    <property type="term" value="F:sigma factor activity"/>
    <property type="evidence" value="ECO:0007669"/>
    <property type="project" value="UniProtKB-KW"/>
</dbReference>
<comment type="similarity">
    <text evidence="1">Belongs to the sigma-70 factor family. ECF subfamily.</text>
</comment>
<dbReference type="NCBIfam" id="TIGR02937">
    <property type="entry name" value="sigma70-ECF"/>
    <property type="match status" value="1"/>
</dbReference>
<proteinExistence type="inferred from homology"/>
<dbReference type="GO" id="GO:0003677">
    <property type="term" value="F:DNA binding"/>
    <property type="evidence" value="ECO:0007669"/>
    <property type="project" value="UniProtKB-KW"/>
</dbReference>
<evidence type="ECO:0000256" key="3">
    <source>
        <dbReference type="ARBA" id="ARBA00023082"/>
    </source>
</evidence>
<dbReference type="InterPro" id="IPR036388">
    <property type="entry name" value="WH-like_DNA-bd_sf"/>
</dbReference>
<dbReference type="AlphaFoldDB" id="A0A4V0NE18"/>
<dbReference type="Gene3D" id="1.10.10.10">
    <property type="entry name" value="Winged helix-like DNA-binding domain superfamily/Winged helix DNA-binding domain"/>
    <property type="match status" value="1"/>
</dbReference>
<dbReference type="SUPFAM" id="SSF88946">
    <property type="entry name" value="Sigma2 domain of RNA polymerase sigma factors"/>
    <property type="match status" value="1"/>
</dbReference>
<keyword evidence="3" id="KW-0731">Sigma factor</keyword>
<organism evidence="8 9">
    <name type="scientific">Sorangium cellulosum</name>
    <name type="common">Polyangium cellulosum</name>
    <dbReference type="NCBI Taxonomy" id="56"/>
    <lineage>
        <taxon>Bacteria</taxon>
        <taxon>Pseudomonadati</taxon>
        <taxon>Myxococcota</taxon>
        <taxon>Polyangia</taxon>
        <taxon>Polyangiales</taxon>
        <taxon>Polyangiaceae</taxon>
        <taxon>Sorangium</taxon>
    </lineage>
</organism>
<dbReference type="RefSeq" id="WP_165373368.1">
    <property type="nucleotide sequence ID" value="NZ_CP012670.1"/>
</dbReference>
<dbReference type="GO" id="GO:0006352">
    <property type="term" value="P:DNA-templated transcription initiation"/>
    <property type="evidence" value="ECO:0007669"/>
    <property type="project" value="InterPro"/>
</dbReference>
<evidence type="ECO:0000256" key="5">
    <source>
        <dbReference type="ARBA" id="ARBA00023163"/>
    </source>
</evidence>
<dbReference type="Proteomes" id="UP000295781">
    <property type="component" value="Chromosome"/>
</dbReference>
<dbReference type="InterPro" id="IPR013249">
    <property type="entry name" value="RNA_pol_sigma70_r4_t2"/>
</dbReference>
<keyword evidence="5" id="KW-0804">Transcription</keyword>
<dbReference type="Pfam" id="PF08281">
    <property type="entry name" value="Sigma70_r4_2"/>
    <property type="match status" value="1"/>
</dbReference>
<protein>
    <submittedName>
        <fullName evidence="8">DNA-directed RNA polymerase sigma-70 factor</fullName>
    </submittedName>
</protein>
<dbReference type="InterPro" id="IPR007627">
    <property type="entry name" value="RNA_pol_sigma70_r2"/>
</dbReference>
<name>A0A4V0NE18_SORCE</name>
<gene>
    <name evidence="8" type="ORF">SOCEGT47_051610</name>
</gene>
<dbReference type="PANTHER" id="PTHR43133">
    <property type="entry name" value="RNA POLYMERASE ECF-TYPE SIGMA FACTO"/>
    <property type="match status" value="1"/>
</dbReference>
<dbReference type="Pfam" id="PF04542">
    <property type="entry name" value="Sigma70_r2"/>
    <property type="match status" value="1"/>
</dbReference>